<dbReference type="Proteomes" id="UP000011205">
    <property type="component" value="Unassembled WGS sequence"/>
</dbReference>
<protein>
    <submittedName>
        <fullName evidence="1">Uncharacterized protein</fullName>
    </submittedName>
</protein>
<dbReference type="Gene3D" id="1.25.40.10">
    <property type="entry name" value="Tetratricopeptide repeat domain"/>
    <property type="match status" value="2"/>
</dbReference>
<dbReference type="SUPFAM" id="SSF81901">
    <property type="entry name" value="HCP-like"/>
    <property type="match status" value="1"/>
</dbReference>
<organism evidence="1 2">
    <name type="scientific">Streptomyces viridochromogenes Tue57</name>
    <dbReference type="NCBI Taxonomy" id="1160705"/>
    <lineage>
        <taxon>Bacteria</taxon>
        <taxon>Bacillati</taxon>
        <taxon>Actinomycetota</taxon>
        <taxon>Actinomycetes</taxon>
        <taxon>Kitasatosporales</taxon>
        <taxon>Streptomycetaceae</taxon>
        <taxon>Streptomyces</taxon>
    </lineage>
</organism>
<dbReference type="InterPro" id="IPR011990">
    <property type="entry name" value="TPR-like_helical_dom_sf"/>
</dbReference>
<dbReference type="SMART" id="SM00671">
    <property type="entry name" value="SEL1"/>
    <property type="match status" value="4"/>
</dbReference>
<reference evidence="1 2" key="1">
    <citation type="journal article" date="2013" name="Genome Announc.">
        <title>Draft Genome Sequence of Streptomyces viridochromogenes Strain Tu57, Producer of Avilamycin.</title>
        <authorList>
            <person name="Gruning B.A."/>
            <person name="Erxleben A."/>
            <person name="Hahnlein A."/>
            <person name="Gunther S."/>
        </authorList>
    </citation>
    <scope>NUCLEOTIDE SEQUENCE [LARGE SCALE GENOMIC DNA]</scope>
    <source>
        <strain evidence="1 2">Tue57</strain>
    </source>
</reference>
<name>L8PBS4_STRVR</name>
<dbReference type="EMBL" id="AMLP01000153">
    <property type="protein sequence ID" value="ELS53870.1"/>
    <property type="molecule type" value="Genomic_DNA"/>
</dbReference>
<dbReference type="PATRIC" id="fig|1160705.3.peg.5126"/>
<evidence type="ECO:0000313" key="2">
    <source>
        <dbReference type="Proteomes" id="UP000011205"/>
    </source>
</evidence>
<sequence>MGAGVATELEWLRDALLYAIDSSPDAAERVAEVLEEASPPMAAGDWIQHRTGEPAPRGMLRSLSLLRLADSRSYSELRAIAAEYALAAPSTGTASGVTAGGARSVAASGDIGVAVTGDHAVATYVTGDHVDFRDSTFRDRVVGVQHNHYGTAPAAAAGRRVRQVGPLEFGVRPTRPVPGLPPVPPYVPRDCDEELQAKLFVRSLVLILGEPCAGRSYTAWNAVRSLKGHRLYAPDPGEDLRPLVTALQNNPGKYVIWLDELTGHLGAGGLDQRLLGRLNDLGAVVLATMTPAEYYRRRIGTAPGDLVVAAARTVELAREWSEAELERLAADEDPRAYPAYMWSGREGAALYFAVGHLLFDEWRRVGTQLEHPRGQLLVRAAVDLARCGVTAAVPAELLGKVQEEYRAEERESFEDALAWATAPMFGVSGLLVAGAEDGTWRAYGALVAEALRSGDLEPVPDEVWWTLLDAAREPDAPLDFPALLDAARTALRPRVEAGDAVVALGLARRTEGDEREEWLRRAAGAGDPRAAVELAKILRERGDTKGAEALLEVAAEAGDGYASTLLGELLLDRAERWLTKGAEEGRLEAAHQLGDLLFVRGRDDAAYLHYSAAVDAGYVKAARSVGLFMLAGGEYKVGQIWLRRAVAAGDESAFEALADARTPDSWAEAEDFFDKPGHPLHTVHFGNVREAQGHLDEARSLYLAGYELGDAYGAYCLATLFEKLGNPEKAAHWCRKAAEMGLPAARKALAEKPDTVKE</sequence>
<dbReference type="InterPro" id="IPR006597">
    <property type="entry name" value="Sel1-like"/>
</dbReference>
<accession>L8PBS4</accession>
<dbReference type="AlphaFoldDB" id="L8PBS4"/>
<comment type="caution">
    <text evidence="1">The sequence shown here is derived from an EMBL/GenBank/DDBJ whole genome shotgun (WGS) entry which is preliminary data.</text>
</comment>
<gene>
    <name evidence="1" type="ORF">STVIR_5184</name>
</gene>
<proteinExistence type="predicted"/>
<evidence type="ECO:0000313" key="1">
    <source>
        <dbReference type="EMBL" id="ELS53870.1"/>
    </source>
</evidence>